<sequence>HLSRFLDALGRQAAEAARDLLEEFAPPAAMEDRGQGPGDGQKQSPEDTVLVGRILEQLELPLRQAAFRRLYEVHYLTVAEEVGRASELLGLATDLPDPVARAVVAAGGRRAGLVDLAEQSRRALFDALEEGRAAGEGAEQLAARIRDQVGGGPWRDPETRARTIARTETKFAQNVSTVSRARFEGIERFVVFDGRLGEGRSTPSHIARDGTIVTAEQAEQMAAEEHPNGTLSFAPHIEED</sequence>
<reference evidence="3" key="1">
    <citation type="journal article" date="2015" name="Nature">
        <title>Complex archaea that bridge the gap between prokaryotes and eukaryotes.</title>
        <authorList>
            <person name="Spang A."/>
            <person name="Saw J.H."/>
            <person name="Jorgensen S.L."/>
            <person name="Zaremba-Niedzwiedzka K."/>
            <person name="Martijn J."/>
            <person name="Lind A.E."/>
            <person name="van Eijk R."/>
            <person name="Schleper C."/>
            <person name="Guy L."/>
            <person name="Ettema T.J."/>
        </authorList>
    </citation>
    <scope>NUCLEOTIDE SEQUENCE</scope>
</reference>
<dbReference type="AlphaFoldDB" id="A0A0F8WG52"/>
<evidence type="ECO:0000256" key="1">
    <source>
        <dbReference type="SAM" id="MobiDB-lite"/>
    </source>
</evidence>
<evidence type="ECO:0000259" key="2">
    <source>
        <dbReference type="Pfam" id="PF04233"/>
    </source>
</evidence>
<protein>
    <recommendedName>
        <fullName evidence="2">Phage head morphogenesis domain-containing protein</fullName>
    </recommendedName>
</protein>
<name>A0A0F8WG52_9ZZZZ</name>
<evidence type="ECO:0000313" key="3">
    <source>
        <dbReference type="EMBL" id="KKK55568.1"/>
    </source>
</evidence>
<gene>
    <name evidence="3" type="ORF">LCGC14_3073250</name>
</gene>
<dbReference type="Pfam" id="PF04233">
    <property type="entry name" value="Phage_Mu_F"/>
    <property type="match status" value="1"/>
</dbReference>
<comment type="caution">
    <text evidence="3">The sequence shown here is derived from an EMBL/GenBank/DDBJ whole genome shotgun (WGS) entry which is preliminary data.</text>
</comment>
<feature type="non-terminal residue" evidence="3">
    <location>
        <position position="1"/>
    </location>
</feature>
<dbReference type="EMBL" id="LAZR01065427">
    <property type="protein sequence ID" value="KKK55568.1"/>
    <property type="molecule type" value="Genomic_DNA"/>
</dbReference>
<feature type="region of interest" description="Disordered" evidence="1">
    <location>
        <begin position="221"/>
        <end position="240"/>
    </location>
</feature>
<proteinExistence type="predicted"/>
<dbReference type="InterPro" id="IPR006528">
    <property type="entry name" value="Phage_head_morphogenesis_dom"/>
</dbReference>
<accession>A0A0F8WG52</accession>
<organism evidence="3">
    <name type="scientific">marine sediment metagenome</name>
    <dbReference type="NCBI Taxonomy" id="412755"/>
    <lineage>
        <taxon>unclassified sequences</taxon>
        <taxon>metagenomes</taxon>
        <taxon>ecological metagenomes</taxon>
    </lineage>
</organism>
<feature type="domain" description="Phage head morphogenesis" evidence="2">
    <location>
        <begin position="126"/>
        <end position="228"/>
    </location>
</feature>